<evidence type="ECO:0000313" key="1">
    <source>
        <dbReference type="EMBL" id="KZT29422.1"/>
    </source>
</evidence>
<protein>
    <recommendedName>
        <fullName evidence="3">RNI-like protein</fullName>
    </recommendedName>
</protein>
<accession>A0A165VAV5</accession>
<keyword evidence="2" id="KW-1185">Reference proteome</keyword>
<dbReference type="Proteomes" id="UP000076761">
    <property type="component" value="Unassembled WGS sequence"/>
</dbReference>
<evidence type="ECO:0000313" key="2">
    <source>
        <dbReference type="Proteomes" id="UP000076761"/>
    </source>
</evidence>
<gene>
    <name evidence="1" type="ORF">NEOLEDRAFT_1128175</name>
</gene>
<sequence>MTYHFRNSPLKSLTLNYRRPNVPNLDDIADNLVQFKTLTSLTIIQMDGLLAEEPLCAKGIKTLFALKNLEVFNAAVYSGSELNDELLGEMVRAWPELTAL</sequence>
<proteinExistence type="predicted"/>
<dbReference type="EMBL" id="KV425554">
    <property type="protein sequence ID" value="KZT29422.1"/>
    <property type="molecule type" value="Genomic_DNA"/>
</dbReference>
<name>A0A165VAV5_9AGAM</name>
<dbReference type="AlphaFoldDB" id="A0A165VAV5"/>
<dbReference type="InParanoid" id="A0A165VAV5"/>
<organism evidence="1 2">
    <name type="scientific">Neolentinus lepideus HHB14362 ss-1</name>
    <dbReference type="NCBI Taxonomy" id="1314782"/>
    <lineage>
        <taxon>Eukaryota</taxon>
        <taxon>Fungi</taxon>
        <taxon>Dikarya</taxon>
        <taxon>Basidiomycota</taxon>
        <taxon>Agaricomycotina</taxon>
        <taxon>Agaricomycetes</taxon>
        <taxon>Gloeophyllales</taxon>
        <taxon>Gloeophyllaceae</taxon>
        <taxon>Neolentinus</taxon>
    </lineage>
</organism>
<evidence type="ECO:0008006" key="3">
    <source>
        <dbReference type="Google" id="ProtNLM"/>
    </source>
</evidence>
<reference evidence="1 2" key="1">
    <citation type="journal article" date="2016" name="Mol. Biol. Evol.">
        <title>Comparative Genomics of Early-Diverging Mushroom-Forming Fungi Provides Insights into the Origins of Lignocellulose Decay Capabilities.</title>
        <authorList>
            <person name="Nagy L.G."/>
            <person name="Riley R."/>
            <person name="Tritt A."/>
            <person name="Adam C."/>
            <person name="Daum C."/>
            <person name="Floudas D."/>
            <person name="Sun H."/>
            <person name="Yadav J.S."/>
            <person name="Pangilinan J."/>
            <person name="Larsson K.H."/>
            <person name="Matsuura K."/>
            <person name="Barry K."/>
            <person name="Labutti K."/>
            <person name="Kuo R."/>
            <person name="Ohm R.A."/>
            <person name="Bhattacharya S.S."/>
            <person name="Shirouzu T."/>
            <person name="Yoshinaga Y."/>
            <person name="Martin F.M."/>
            <person name="Grigoriev I.V."/>
            <person name="Hibbett D.S."/>
        </authorList>
    </citation>
    <scope>NUCLEOTIDE SEQUENCE [LARGE SCALE GENOMIC DNA]</scope>
    <source>
        <strain evidence="1 2">HHB14362 ss-1</strain>
    </source>
</reference>